<protein>
    <submittedName>
        <fullName evidence="2">Uncharacterized protein</fullName>
    </submittedName>
</protein>
<keyword evidence="3" id="KW-1185">Reference proteome</keyword>
<name>A0A428Q5N0_9HYPO</name>
<accession>A0A428Q5N0</accession>
<feature type="compositionally biased region" description="Polar residues" evidence="1">
    <location>
        <begin position="49"/>
        <end position="62"/>
    </location>
</feature>
<evidence type="ECO:0000256" key="1">
    <source>
        <dbReference type="SAM" id="MobiDB-lite"/>
    </source>
</evidence>
<dbReference type="EMBL" id="NKCI01000057">
    <property type="protein sequence ID" value="RSL60603.1"/>
    <property type="molecule type" value="Genomic_DNA"/>
</dbReference>
<dbReference type="AlphaFoldDB" id="A0A428Q5N0"/>
<feature type="region of interest" description="Disordered" evidence="1">
    <location>
        <begin position="49"/>
        <end position="75"/>
    </location>
</feature>
<reference evidence="2 3" key="1">
    <citation type="submission" date="2017-06" db="EMBL/GenBank/DDBJ databases">
        <title>Comparative genomic analysis of Ambrosia Fusariam Clade fungi.</title>
        <authorList>
            <person name="Stajich J.E."/>
            <person name="Carrillo J."/>
            <person name="Kijimoto T."/>
            <person name="Eskalen A."/>
            <person name="O'Donnell K."/>
            <person name="Kasson M."/>
        </authorList>
    </citation>
    <scope>NUCLEOTIDE SEQUENCE [LARGE SCALE GENOMIC DNA]</scope>
    <source>
        <strain evidence="2 3">NRRL62584</strain>
    </source>
</reference>
<proteinExistence type="predicted"/>
<evidence type="ECO:0000313" key="2">
    <source>
        <dbReference type="EMBL" id="RSL60603.1"/>
    </source>
</evidence>
<comment type="caution">
    <text evidence="2">The sequence shown here is derived from an EMBL/GenBank/DDBJ whole genome shotgun (WGS) entry which is preliminary data.</text>
</comment>
<sequence>MTGEADMICSKVGKVLILQTLANCTLYFVSYIDHLHQWFTTRPQSTSRQALQASAGATSRVENQGRYPTFKETLA</sequence>
<dbReference type="Proteomes" id="UP000288168">
    <property type="component" value="Unassembled WGS sequence"/>
</dbReference>
<gene>
    <name evidence="2" type="ORF">CEP54_006665</name>
</gene>
<organism evidence="2 3">
    <name type="scientific">Fusarium duplospermum</name>
    <dbReference type="NCBI Taxonomy" id="1325734"/>
    <lineage>
        <taxon>Eukaryota</taxon>
        <taxon>Fungi</taxon>
        <taxon>Dikarya</taxon>
        <taxon>Ascomycota</taxon>
        <taxon>Pezizomycotina</taxon>
        <taxon>Sordariomycetes</taxon>
        <taxon>Hypocreomycetidae</taxon>
        <taxon>Hypocreales</taxon>
        <taxon>Nectriaceae</taxon>
        <taxon>Fusarium</taxon>
        <taxon>Fusarium solani species complex</taxon>
    </lineage>
</organism>
<evidence type="ECO:0000313" key="3">
    <source>
        <dbReference type="Proteomes" id="UP000288168"/>
    </source>
</evidence>